<reference evidence="2" key="1">
    <citation type="journal article" date="2023" name="Mol. Phylogenet. Evol.">
        <title>Genome-scale phylogeny and comparative genomics of the fungal order Sordariales.</title>
        <authorList>
            <person name="Hensen N."/>
            <person name="Bonometti L."/>
            <person name="Westerberg I."/>
            <person name="Brannstrom I.O."/>
            <person name="Guillou S."/>
            <person name="Cros-Aarteil S."/>
            <person name="Calhoun S."/>
            <person name="Haridas S."/>
            <person name="Kuo A."/>
            <person name="Mondo S."/>
            <person name="Pangilinan J."/>
            <person name="Riley R."/>
            <person name="LaButti K."/>
            <person name="Andreopoulos B."/>
            <person name="Lipzen A."/>
            <person name="Chen C."/>
            <person name="Yan M."/>
            <person name="Daum C."/>
            <person name="Ng V."/>
            <person name="Clum A."/>
            <person name="Steindorff A."/>
            <person name="Ohm R.A."/>
            <person name="Martin F."/>
            <person name="Silar P."/>
            <person name="Natvig D.O."/>
            <person name="Lalanne C."/>
            <person name="Gautier V."/>
            <person name="Ament-Velasquez S.L."/>
            <person name="Kruys A."/>
            <person name="Hutchinson M.I."/>
            <person name="Powell A.J."/>
            <person name="Barry K."/>
            <person name="Miller A.N."/>
            <person name="Grigoriev I.V."/>
            <person name="Debuchy R."/>
            <person name="Gladieux P."/>
            <person name="Hiltunen Thoren M."/>
            <person name="Johannesson H."/>
        </authorList>
    </citation>
    <scope>NUCLEOTIDE SEQUENCE</scope>
    <source>
        <strain evidence="2">PSN324</strain>
    </source>
</reference>
<feature type="compositionally biased region" description="Basic and acidic residues" evidence="1">
    <location>
        <begin position="14"/>
        <end position="23"/>
    </location>
</feature>
<feature type="region of interest" description="Disordered" evidence="1">
    <location>
        <begin position="1"/>
        <end position="25"/>
    </location>
</feature>
<evidence type="ECO:0000313" key="3">
    <source>
        <dbReference type="Proteomes" id="UP001321749"/>
    </source>
</evidence>
<gene>
    <name evidence="2" type="ORF">QBC42DRAFT_268675</name>
</gene>
<name>A0AAV9HQU9_9PEZI</name>
<dbReference type="AlphaFoldDB" id="A0AAV9HQU9"/>
<accession>A0AAV9HQU9</accession>
<evidence type="ECO:0000256" key="1">
    <source>
        <dbReference type="SAM" id="MobiDB-lite"/>
    </source>
</evidence>
<sequence>MTIKTNVMPVSNSEAKDGREQKRQHPGSLLGLLQSSFESISHWFSSSRPWSKSEIRPTVDPEKRYVHVPTHAAVSHLKTTSSPSIRRANEVL</sequence>
<evidence type="ECO:0000313" key="2">
    <source>
        <dbReference type="EMBL" id="KAK4462091.1"/>
    </source>
</evidence>
<proteinExistence type="predicted"/>
<dbReference type="Proteomes" id="UP001321749">
    <property type="component" value="Unassembled WGS sequence"/>
</dbReference>
<reference evidence="2" key="2">
    <citation type="submission" date="2023-06" db="EMBL/GenBank/DDBJ databases">
        <authorList>
            <consortium name="Lawrence Berkeley National Laboratory"/>
            <person name="Mondo S.J."/>
            <person name="Hensen N."/>
            <person name="Bonometti L."/>
            <person name="Westerberg I."/>
            <person name="Brannstrom I.O."/>
            <person name="Guillou S."/>
            <person name="Cros-Aarteil S."/>
            <person name="Calhoun S."/>
            <person name="Haridas S."/>
            <person name="Kuo A."/>
            <person name="Pangilinan J."/>
            <person name="Riley R."/>
            <person name="Labutti K."/>
            <person name="Andreopoulos B."/>
            <person name="Lipzen A."/>
            <person name="Chen C."/>
            <person name="Yanf M."/>
            <person name="Daum C."/>
            <person name="Ng V."/>
            <person name="Clum A."/>
            <person name="Steindorff A."/>
            <person name="Ohm R."/>
            <person name="Martin F."/>
            <person name="Silar P."/>
            <person name="Natvig D."/>
            <person name="Lalanne C."/>
            <person name="Gautier V."/>
            <person name="Ament-Velasquez S.L."/>
            <person name="Kruys A."/>
            <person name="Hutchinson M.I."/>
            <person name="Powell A.J."/>
            <person name="Barry K."/>
            <person name="Miller A.N."/>
            <person name="Grigoriev I.V."/>
            <person name="Debuchy R."/>
            <person name="Gladieux P."/>
            <person name="Thoren M.H."/>
            <person name="Johannesson H."/>
        </authorList>
    </citation>
    <scope>NUCLEOTIDE SEQUENCE</scope>
    <source>
        <strain evidence="2">PSN324</strain>
    </source>
</reference>
<comment type="caution">
    <text evidence="2">The sequence shown here is derived from an EMBL/GenBank/DDBJ whole genome shotgun (WGS) entry which is preliminary data.</text>
</comment>
<dbReference type="EMBL" id="MU864978">
    <property type="protein sequence ID" value="KAK4462091.1"/>
    <property type="molecule type" value="Genomic_DNA"/>
</dbReference>
<protein>
    <submittedName>
        <fullName evidence="2">Uncharacterized protein</fullName>
    </submittedName>
</protein>
<organism evidence="2 3">
    <name type="scientific">Cladorrhinum samala</name>
    <dbReference type="NCBI Taxonomy" id="585594"/>
    <lineage>
        <taxon>Eukaryota</taxon>
        <taxon>Fungi</taxon>
        <taxon>Dikarya</taxon>
        <taxon>Ascomycota</taxon>
        <taxon>Pezizomycotina</taxon>
        <taxon>Sordariomycetes</taxon>
        <taxon>Sordariomycetidae</taxon>
        <taxon>Sordariales</taxon>
        <taxon>Podosporaceae</taxon>
        <taxon>Cladorrhinum</taxon>
    </lineage>
</organism>
<keyword evidence="3" id="KW-1185">Reference proteome</keyword>
<feature type="compositionally biased region" description="Polar residues" evidence="1">
    <location>
        <begin position="1"/>
        <end position="13"/>
    </location>
</feature>